<evidence type="ECO:0000313" key="4">
    <source>
        <dbReference type="Proteomes" id="UP001383192"/>
    </source>
</evidence>
<evidence type="ECO:0000256" key="1">
    <source>
        <dbReference type="SAM" id="Coils"/>
    </source>
</evidence>
<gene>
    <name evidence="3" type="ORF">VNI00_004605</name>
</gene>
<accession>A0AAW0DFI8</accession>
<dbReference type="EMBL" id="JAYKXP010000012">
    <property type="protein sequence ID" value="KAK7051626.1"/>
    <property type="molecule type" value="Genomic_DNA"/>
</dbReference>
<sequence length="435" mass="48589">MSLSFDKVIAQTEEKHSELLKALAEVENAPEELVAQRKKIAELQVQVEENVSKVEKSKKEKRSTSSAFKIGFLLRRTNSKGKEKDHEASSSSVESVQEADRERERQAELDQSLREALGERASLENKVKEYESLKAKLEALYDLIFNGPTPGFPAEDQLEQQVAAAKAVQERVHAALEAERRAFECIYKAEKTMRECRSKLKDALQFAATSLFASSRSSEEREASVLHSAQNLARQVQPLIREAQQFSPDVKPLESISLVREVPSRADTRDGDAFYGKVKSAASDVQRVHLMLSDERQAASGRVSTAKAVVESAESTLSQYKKELLALRQTIYQEVAAKMREQMDSHQGFTGDEDVDYLDAPPSYEYEPPTMFVPTFSPSPLVIPNKCYRQLPSSYSDPSSPVSSSSQSTFSWTVTSPTSTIHSRRPRPLPRPPGT</sequence>
<feature type="region of interest" description="Disordered" evidence="2">
    <location>
        <begin position="390"/>
        <end position="435"/>
    </location>
</feature>
<organism evidence="3 4">
    <name type="scientific">Paramarasmius palmivorus</name>
    <dbReference type="NCBI Taxonomy" id="297713"/>
    <lineage>
        <taxon>Eukaryota</taxon>
        <taxon>Fungi</taxon>
        <taxon>Dikarya</taxon>
        <taxon>Basidiomycota</taxon>
        <taxon>Agaricomycotina</taxon>
        <taxon>Agaricomycetes</taxon>
        <taxon>Agaricomycetidae</taxon>
        <taxon>Agaricales</taxon>
        <taxon>Marasmiineae</taxon>
        <taxon>Marasmiaceae</taxon>
        <taxon>Paramarasmius</taxon>
    </lineage>
</organism>
<dbReference type="Proteomes" id="UP001383192">
    <property type="component" value="Unassembled WGS sequence"/>
</dbReference>
<feature type="region of interest" description="Disordered" evidence="2">
    <location>
        <begin position="78"/>
        <end position="111"/>
    </location>
</feature>
<evidence type="ECO:0000256" key="2">
    <source>
        <dbReference type="SAM" id="MobiDB-lite"/>
    </source>
</evidence>
<dbReference type="PANTHER" id="PTHR21974:SF2">
    <property type="entry name" value="RE15880P"/>
    <property type="match status" value="1"/>
</dbReference>
<feature type="compositionally biased region" description="Basic and acidic residues" evidence="2">
    <location>
        <begin position="98"/>
        <end position="111"/>
    </location>
</feature>
<feature type="compositionally biased region" description="Low complexity" evidence="2">
    <location>
        <begin position="392"/>
        <end position="416"/>
    </location>
</feature>
<proteinExistence type="predicted"/>
<dbReference type="PANTHER" id="PTHR21974">
    <property type="entry name" value="RE15880P"/>
    <property type="match status" value="1"/>
</dbReference>
<feature type="coiled-coil region" evidence="1">
    <location>
        <begin position="9"/>
        <end position="60"/>
    </location>
</feature>
<reference evidence="3 4" key="1">
    <citation type="submission" date="2024-01" db="EMBL/GenBank/DDBJ databases">
        <title>A draft genome for a cacao thread blight-causing isolate of Paramarasmius palmivorus.</title>
        <authorList>
            <person name="Baruah I.K."/>
            <person name="Bukari Y."/>
            <person name="Amoako-Attah I."/>
            <person name="Meinhardt L.W."/>
            <person name="Bailey B.A."/>
            <person name="Cohen S.P."/>
        </authorList>
    </citation>
    <scope>NUCLEOTIDE SEQUENCE [LARGE SCALE GENOMIC DNA]</scope>
    <source>
        <strain evidence="3 4">GH-12</strain>
    </source>
</reference>
<evidence type="ECO:0000313" key="3">
    <source>
        <dbReference type="EMBL" id="KAK7051626.1"/>
    </source>
</evidence>
<feature type="coiled-coil region" evidence="1">
    <location>
        <begin position="303"/>
        <end position="330"/>
    </location>
</feature>
<keyword evidence="1" id="KW-0175">Coiled coil</keyword>
<name>A0AAW0DFI8_9AGAR</name>
<dbReference type="AlphaFoldDB" id="A0AAW0DFI8"/>
<keyword evidence="4" id="KW-1185">Reference proteome</keyword>
<protein>
    <submittedName>
        <fullName evidence="3">Uncharacterized protein</fullName>
    </submittedName>
</protein>
<comment type="caution">
    <text evidence="3">The sequence shown here is derived from an EMBL/GenBank/DDBJ whole genome shotgun (WGS) entry which is preliminary data.</text>
</comment>